<keyword evidence="3" id="KW-1185">Reference proteome</keyword>
<comment type="caution">
    <text evidence="2">The sequence shown here is derived from an EMBL/GenBank/DDBJ whole genome shotgun (WGS) entry which is preliminary data.</text>
</comment>
<dbReference type="Proteomes" id="UP001183410">
    <property type="component" value="Unassembled WGS sequence"/>
</dbReference>
<dbReference type="EMBL" id="JAVREO010000014">
    <property type="protein sequence ID" value="MDT0269003.1"/>
    <property type="molecule type" value="Genomic_DNA"/>
</dbReference>
<accession>A0ABU2JXR9</accession>
<evidence type="ECO:0000259" key="1">
    <source>
        <dbReference type="SMART" id="SM00953"/>
    </source>
</evidence>
<feature type="domain" description="RES" evidence="1">
    <location>
        <begin position="41"/>
        <end position="184"/>
    </location>
</feature>
<sequence length="213" mass="23852">MPEYAPPQGLTPRLTTLTAGTALWRCHRTRYEATGFNPVAAHTHFGGNRFDGTTDDPYPYLYAAEGPATALAEVFLRSREFGPHGERLIPRAQADRYTVTRLVTTAPLELIQLVSEEDLAAIQQDVWLLEAEGAGSPQTRYWAQALRRDVRAAQGMVWQSRRRRSGLAYVLFGDRCAESALKADPMERHDLSTPAGRRWANQWLAPLRAAIHP</sequence>
<dbReference type="RefSeq" id="WP_311669092.1">
    <property type="nucleotide sequence ID" value="NZ_JAVREO010000014.1"/>
</dbReference>
<proteinExistence type="predicted"/>
<name>A0ABU2JXR9_9ACTN</name>
<dbReference type="SMART" id="SM00953">
    <property type="entry name" value="RES"/>
    <property type="match status" value="1"/>
</dbReference>
<gene>
    <name evidence="2" type="ORF">RM844_22210</name>
</gene>
<evidence type="ECO:0000313" key="2">
    <source>
        <dbReference type="EMBL" id="MDT0269003.1"/>
    </source>
</evidence>
<reference evidence="3" key="1">
    <citation type="submission" date="2023-07" db="EMBL/GenBank/DDBJ databases">
        <title>30 novel species of actinomycetes from the DSMZ collection.</title>
        <authorList>
            <person name="Nouioui I."/>
        </authorList>
    </citation>
    <scope>NUCLEOTIDE SEQUENCE [LARGE SCALE GENOMIC DNA]</scope>
    <source>
        <strain evidence="3">DSM 44915</strain>
    </source>
</reference>
<dbReference type="Pfam" id="PF08808">
    <property type="entry name" value="RES"/>
    <property type="match status" value="1"/>
</dbReference>
<dbReference type="InterPro" id="IPR014914">
    <property type="entry name" value="RES_dom"/>
</dbReference>
<protein>
    <submittedName>
        <fullName evidence="2">RES family NAD+ phosphorylase</fullName>
    </submittedName>
</protein>
<evidence type="ECO:0000313" key="3">
    <source>
        <dbReference type="Proteomes" id="UP001183410"/>
    </source>
</evidence>
<organism evidence="2 3">
    <name type="scientific">Streptomyces chisholmiae</name>
    <dbReference type="NCBI Taxonomy" id="3075540"/>
    <lineage>
        <taxon>Bacteria</taxon>
        <taxon>Bacillati</taxon>
        <taxon>Actinomycetota</taxon>
        <taxon>Actinomycetes</taxon>
        <taxon>Kitasatosporales</taxon>
        <taxon>Streptomycetaceae</taxon>
        <taxon>Streptomyces</taxon>
    </lineage>
</organism>